<reference evidence="2 3" key="1">
    <citation type="submission" date="2014-06" db="EMBL/GenBank/DDBJ databases">
        <authorList>
            <person name="Swart Estienne"/>
        </authorList>
    </citation>
    <scope>NUCLEOTIDE SEQUENCE [LARGE SCALE GENOMIC DNA]</scope>
    <source>
        <strain evidence="2 3">130c</strain>
    </source>
</reference>
<organism evidence="2 3">
    <name type="scientific">Stylonychia lemnae</name>
    <name type="common">Ciliate</name>
    <dbReference type="NCBI Taxonomy" id="5949"/>
    <lineage>
        <taxon>Eukaryota</taxon>
        <taxon>Sar</taxon>
        <taxon>Alveolata</taxon>
        <taxon>Ciliophora</taxon>
        <taxon>Intramacronucleata</taxon>
        <taxon>Spirotrichea</taxon>
        <taxon>Stichotrichia</taxon>
        <taxon>Sporadotrichida</taxon>
        <taxon>Oxytrichidae</taxon>
        <taxon>Stylonychinae</taxon>
        <taxon>Stylonychia</taxon>
    </lineage>
</organism>
<feature type="compositionally biased region" description="Polar residues" evidence="1">
    <location>
        <begin position="261"/>
        <end position="276"/>
    </location>
</feature>
<dbReference type="InParanoid" id="A0A078ARY8"/>
<dbReference type="EMBL" id="CCKQ01012351">
    <property type="protein sequence ID" value="CDW83962.1"/>
    <property type="molecule type" value="Genomic_DNA"/>
</dbReference>
<feature type="region of interest" description="Disordered" evidence="1">
    <location>
        <begin position="184"/>
        <end position="219"/>
    </location>
</feature>
<evidence type="ECO:0000313" key="3">
    <source>
        <dbReference type="Proteomes" id="UP000039865"/>
    </source>
</evidence>
<name>A0A078ARY8_STYLE</name>
<evidence type="ECO:0000256" key="1">
    <source>
        <dbReference type="SAM" id="MobiDB-lite"/>
    </source>
</evidence>
<accession>A0A078ARY8</accession>
<sequence length="296" mass="34632">MEQTLQNINNVFVFMNSKLISKHINEDFHRSESVYGDQVIRNEKQKLSSTGPQNGISRNAVKHYLNSFTHTKQRPQSQMLNSRLKASKLSIIKQLPNQNQQSSSNMNLFNQQNPKPEYFIPIQQLNKQSPAQNQQQPAVHTHLINNQQFQLSQYQIQQMQKQMQFIQNQAQEYVTMAKRLQTRQSGMRNSLLQSQKQQRNHSNQQYSHQQQSLPILDGSPNQKLIWSRADTIQPEARTTNVSFYNTMDRREISPFQRKRTSISGSHSRATSPQRTHNNNKKETFLNKKEQKKDALD</sequence>
<feature type="compositionally biased region" description="Basic and acidic residues" evidence="1">
    <location>
        <begin position="279"/>
        <end position="296"/>
    </location>
</feature>
<feature type="compositionally biased region" description="Low complexity" evidence="1">
    <location>
        <begin position="200"/>
        <end position="212"/>
    </location>
</feature>
<dbReference type="Proteomes" id="UP000039865">
    <property type="component" value="Unassembled WGS sequence"/>
</dbReference>
<feature type="region of interest" description="Disordered" evidence="1">
    <location>
        <begin position="243"/>
        <end position="296"/>
    </location>
</feature>
<feature type="compositionally biased region" description="Polar residues" evidence="1">
    <location>
        <begin position="184"/>
        <end position="196"/>
    </location>
</feature>
<gene>
    <name evidence="2" type="primary">Contig18230.g19367</name>
    <name evidence="2" type="ORF">STYLEM_13017</name>
</gene>
<protein>
    <submittedName>
        <fullName evidence="2">Uncharacterized protein</fullName>
    </submittedName>
</protein>
<dbReference type="AlphaFoldDB" id="A0A078ARY8"/>
<proteinExistence type="predicted"/>
<keyword evidence="3" id="KW-1185">Reference proteome</keyword>
<evidence type="ECO:0000313" key="2">
    <source>
        <dbReference type="EMBL" id="CDW83962.1"/>
    </source>
</evidence>